<comment type="caution">
    <text evidence="3">The sequence shown here is derived from an EMBL/GenBank/DDBJ whole genome shotgun (WGS) entry which is preliminary data.</text>
</comment>
<evidence type="ECO:0000256" key="1">
    <source>
        <dbReference type="ARBA" id="ARBA00023002"/>
    </source>
</evidence>
<keyword evidence="1" id="KW-0560">Oxidoreductase</keyword>
<organism evidence="3 4">
    <name type="scientific">Paractinoplanes ovalisporus</name>
    <dbReference type="NCBI Taxonomy" id="2810368"/>
    <lineage>
        <taxon>Bacteria</taxon>
        <taxon>Bacillati</taxon>
        <taxon>Actinomycetota</taxon>
        <taxon>Actinomycetes</taxon>
        <taxon>Micromonosporales</taxon>
        <taxon>Micromonosporaceae</taxon>
        <taxon>Paractinoplanes</taxon>
    </lineage>
</organism>
<keyword evidence="4" id="KW-1185">Reference proteome</keyword>
<dbReference type="PANTHER" id="PTHR43244">
    <property type="match status" value="1"/>
</dbReference>
<dbReference type="PANTHER" id="PTHR43244:SF1">
    <property type="entry name" value="5,10-METHYLENETETRAHYDROMETHANOPTERIN REDUCTASE"/>
    <property type="match status" value="1"/>
</dbReference>
<dbReference type="Proteomes" id="UP000632138">
    <property type="component" value="Unassembled WGS sequence"/>
</dbReference>
<accession>A0ABS2AAD7</accession>
<dbReference type="InterPro" id="IPR011251">
    <property type="entry name" value="Luciferase-like_dom"/>
</dbReference>
<dbReference type="Pfam" id="PF00296">
    <property type="entry name" value="Bac_luciferase"/>
    <property type="match status" value="1"/>
</dbReference>
<feature type="domain" description="Luciferase-like" evidence="2">
    <location>
        <begin position="19"/>
        <end position="123"/>
    </location>
</feature>
<protein>
    <submittedName>
        <fullName evidence="3">LLM class F420-dependent oxidoreductase</fullName>
    </submittedName>
</protein>
<gene>
    <name evidence="3" type="ORF">JIG36_14645</name>
</gene>
<evidence type="ECO:0000313" key="4">
    <source>
        <dbReference type="Proteomes" id="UP000632138"/>
    </source>
</evidence>
<dbReference type="RefSeq" id="WP_203376842.1">
    <property type="nucleotide sequence ID" value="NZ_JAENHP010000004.1"/>
</dbReference>
<dbReference type="EMBL" id="JAENHP010000004">
    <property type="protein sequence ID" value="MBM2616798.1"/>
    <property type="molecule type" value="Genomic_DNA"/>
</dbReference>
<sequence length="292" mass="31600">MNELGRYGIWISRHDWPHDANAIASAAQELEALGYGSIWIGASPPDDLALPEALLSATSTLVVGTSIVDIWHSHGETLAASHSRLSAQFPGRFYLGVGSGHAPTAASVGQSYTRPLTQLRSFLNDKLARVPSSERMIAALGPKALATARDLTAGALPYLMPPEHTATAREILGPDRLLIPEQKVFLGTDPAEARTVARRRLKTYLSLPNYTNAWRPHGFTDTDLAGEGSDRLVDWAVAWGTPESVRARVEAHLTAGANHVALQVLSTNPDPHLPRPEWQALARALNLSPTRR</sequence>
<evidence type="ECO:0000259" key="2">
    <source>
        <dbReference type="Pfam" id="PF00296"/>
    </source>
</evidence>
<dbReference type="NCBIfam" id="TIGR03620">
    <property type="entry name" value="F420_MSMEG_4141"/>
    <property type="match status" value="1"/>
</dbReference>
<dbReference type="Gene3D" id="3.20.20.30">
    <property type="entry name" value="Luciferase-like domain"/>
    <property type="match status" value="2"/>
</dbReference>
<name>A0ABS2AAD7_9ACTN</name>
<dbReference type="InterPro" id="IPR019922">
    <property type="entry name" value="Lucif-like_OxRdatse_MSMEG_4141"/>
</dbReference>
<proteinExistence type="predicted"/>
<dbReference type="InterPro" id="IPR050564">
    <property type="entry name" value="F420-G6PD/mer"/>
</dbReference>
<reference evidence="3 4" key="1">
    <citation type="submission" date="2021-01" db="EMBL/GenBank/DDBJ databases">
        <title>Actinoplanes sp. nov. LDG1-06 isolated from lichen.</title>
        <authorList>
            <person name="Saeng-In P."/>
            <person name="Phongsopitanun W."/>
            <person name="Kanchanasin P."/>
            <person name="Yuki M."/>
            <person name="Kudo T."/>
            <person name="Ohkuma M."/>
            <person name="Tanasupawat S."/>
        </authorList>
    </citation>
    <scope>NUCLEOTIDE SEQUENCE [LARGE SCALE GENOMIC DNA]</scope>
    <source>
        <strain evidence="3 4">LDG1-06</strain>
    </source>
</reference>
<dbReference type="SUPFAM" id="SSF51679">
    <property type="entry name" value="Bacterial luciferase-like"/>
    <property type="match status" value="1"/>
</dbReference>
<evidence type="ECO:0000313" key="3">
    <source>
        <dbReference type="EMBL" id="MBM2616798.1"/>
    </source>
</evidence>
<dbReference type="InterPro" id="IPR036661">
    <property type="entry name" value="Luciferase-like_sf"/>
</dbReference>